<dbReference type="InterPro" id="IPR050282">
    <property type="entry name" value="Cycloisomerase_2"/>
</dbReference>
<evidence type="ECO:0000313" key="4">
    <source>
        <dbReference type="EMBL" id="NCD68785.1"/>
    </source>
</evidence>
<feature type="signal peptide" evidence="3">
    <location>
        <begin position="1"/>
        <end position="18"/>
    </location>
</feature>
<dbReference type="GO" id="GO:0017057">
    <property type="term" value="F:6-phosphogluconolactonase activity"/>
    <property type="evidence" value="ECO:0007669"/>
    <property type="project" value="TreeGrafter"/>
</dbReference>
<comment type="caution">
    <text evidence="4">The sequence shown here is derived from an EMBL/GenBank/DDBJ whole genome shotgun (WGS) entry which is preliminary data.</text>
</comment>
<dbReference type="GO" id="GO:0005829">
    <property type="term" value="C:cytosol"/>
    <property type="evidence" value="ECO:0007669"/>
    <property type="project" value="TreeGrafter"/>
</dbReference>
<keyword evidence="2" id="KW-0119">Carbohydrate metabolism</keyword>
<dbReference type="InterPro" id="IPR015943">
    <property type="entry name" value="WD40/YVTN_repeat-like_dom_sf"/>
</dbReference>
<dbReference type="AlphaFoldDB" id="A0A966DRS0"/>
<keyword evidence="2" id="KW-0313">Glucose metabolism</keyword>
<dbReference type="InterPro" id="IPR019405">
    <property type="entry name" value="Lactonase_7-beta_prop"/>
</dbReference>
<dbReference type="RefSeq" id="WP_166584802.1">
    <property type="nucleotide sequence ID" value="NZ_WWEO01000039.1"/>
</dbReference>
<evidence type="ECO:0000256" key="3">
    <source>
        <dbReference type="SAM" id="SignalP"/>
    </source>
</evidence>
<evidence type="ECO:0000313" key="5">
    <source>
        <dbReference type="Proteomes" id="UP000638732"/>
    </source>
</evidence>
<sequence>MKKLLFIALLLVSGLTYAQKQKPLAKTYDLVIGTYTKGEGKGIYVYRFYTETGKLAYLSQVATSNPSYLCVSSNNKFVYAVNEDGKDGGVSSFSFDAKTGVLQAINKQSSQGADPCYISVDKAQKNVFVANYSSGNLSVLPVNADGSLGAVKQNIKDEGHGPNAGRQEGPHVHTAVLSPDEKYVYYSDLGTDKFNTMRYKPSAEQPLTAVPENVVNVMPGNGPRHIDFTPDHKYAYLITEMAGAVYGYEYKGGKFKQIQSITMLPDGFTGDIGAADIHVSPDGLFLYASNRGTANDITTYAINQENGQLTFVDRVSTQGKGPRNFVIDPTGSFLLAANQNSDFILVYKIDKTTGKLTPTGVRLNIGNPVCLKFTPAQ</sequence>
<dbReference type="PANTHER" id="PTHR30344:SF1">
    <property type="entry name" value="6-PHOSPHOGLUCONOLACTONASE"/>
    <property type="match status" value="1"/>
</dbReference>
<reference evidence="4" key="1">
    <citation type="submission" date="2020-01" db="EMBL/GenBank/DDBJ databases">
        <authorList>
            <person name="Seo Y.L."/>
        </authorList>
    </citation>
    <scope>NUCLEOTIDE SEQUENCE</scope>
    <source>
        <strain evidence="4">R11</strain>
    </source>
</reference>
<dbReference type="InterPro" id="IPR011048">
    <property type="entry name" value="Haem_d1_sf"/>
</dbReference>
<gene>
    <name evidence="4" type="ORF">GSY63_05400</name>
</gene>
<feature type="chain" id="PRO_5037259594" evidence="3">
    <location>
        <begin position="19"/>
        <end position="377"/>
    </location>
</feature>
<protein>
    <submittedName>
        <fullName evidence="4">Beta-propeller fold lactonase family protein</fullName>
    </submittedName>
</protein>
<dbReference type="PANTHER" id="PTHR30344">
    <property type="entry name" value="6-PHOSPHOGLUCONOLACTONASE-RELATED"/>
    <property type="match status" value="1"/>
</dbReference>
<keyword evidence="5" id="KW-1185">Reference proteome</keyword>
<dbReference type="EMBL" id="WWEO01000039">
    <property type="protein sequence ID" value="NCD68785.1"/>
    <property type="molecule type" value="Genomic_DNA"/>
</dbReference>
<comment type="similarity">
    <text evidence="1">Belongs to the cycloisomerase 2 family.</text>
</comment>
<dbReference type="SUPFAM" id="SSF51004">
    <property type="entry name" value="C-terminal (heme d1) domain of cytochrome cd1-nitrite reductase"/>
    <property type="match status" value="1"/>
</dbReference>
<evidence type="ECO:0000256" key="1">
    <source>
        <dbReference type="ARBA" id="ARBA00005564"/>
    </source>
</evidence>
<evidence type="ECO:0000256" key="2">
    <source>
        <dbReference type="ARBA" id="ARBA00022526"/>
    </source>
</evidence>
<dbReference type="Proteomes" id="UP000638732">
    <property type="component" value="Unassembled WGS sequence"/>
</dbReference>
<dbReference type="GO" id="GO:0006006">
    <property type="term" value="P:glucose metabolic process"/>
    <property type="evidence" value="ECO:0007669"/>
    <property type="project" value="UniProtKB-KW"/>
</dbReference>
<organism evidence="4 5">
    <name type="scientific">Mucilaginibacter agri</name>
    <dbReference type="NCBI Taxonomy" id="2695265"/>
    <lineage>
        <taxon>Bacteria</taxon>
        <taxon>Pseudomonadati</taxon>
        <taxon>Bacteroidota</taxon>
        <taxon>Sphingobacteriia</taxon>
        <taxon>Sphingobacteriales</taxon>
        <taxon>Sphingobacteriaceae</taxon>
        <taxon>Mucilaginibacter</taxon>
    </lineage>
</organism>
<keyword evidence="3" id="KW-0732">Signal</keyword>
<dbReference type="Gene3D" id="2.130.10.10">
    <property type="entry name" value="YVTN repeat-like/Quinoprotein amine dehydrogenase"/>
    <property type="match status" value="1"/>
</dbReference>
<proteinExistence type="inferred from homology"/>
<dbReference type="Pfam" id="PF10282">
    <property type="entry name" value="Lactonase"/>
    <property type="match status" value="1"/>
</dbReference>
<dbReference type="FunFam" id="2.130.10.10:FF:000306">
    <property type="entry name" value="3-carboxymuconate cyclase"/>
    <property type="match status" value="1"/>
</dbReference>
<reference evidence="4" key="2">
    <citation type="submission" date="2020-10" db="EMBL/GenBank/DDBJ databases">
        <title>Mucilaginibacter sp. nov., isolated from soil.</title>
        <authorList>
            <person name="Jeon C.O."/>
        </authorList>
    </citation>
    <scope>NUCLEOTIDE SEQUENCE</scope>
    <source>
        <strain evidence="4">R11</strain>
    </source>
</reference>
<accession>A0A966DRS0</accession>
<name>A0A966DRS0_9SPHI</name>